<protein>
    <recommendedName>
        <fullName evidence="3">Lipoprotein</fullName>
    </recommendedName>
</protein>
<sequence length="140" mass="15097">MMMRGMTVGVCLLVGMVVLSGCGRAALPIKSNNGGCVSMADTVKTLRVGDELPRVVQVLGMPNRGSRAFGLTGRMYDVIEYDITPSACYKTMLDSEKAVHVVFDSKGKYMGVGDAAVKRARSWITVRTEALILDPVVLRP</sequence>
<dbReference type="PROSITE" id="PS51257">
    <property type="entry name" value="PROKAR_LIPOPROTEIN"/>
    <property type="match status" value="1"/>
</dbReference>
<name>A0A6N4RBT2_BLAVI</name>
<comment type="caution">
    <text evidence="1">The sequence shown here is derived from an EMBL/GenBank/DDBJ whole genome shotgun (WGS) entry which is preliminary data.</text>
</comment>
<organism evidence="1 2">
    <name type="scientific">Blastochloris viridis</name>
    <name type="common">Rhodopseudomonas viridis</name>
    <dbReference type="NCBI Taxonomy" id="1079"/>
    <lineage>
        <taxon>Bacteria</taxon>
        <taxon>Pseudomonadati</taxon>
        <taxon>Pseudomonadota</taxon>
        <taxon>Alphaproteobacteria</taxon>
        <taxon>Hyphomicrobiales</taxon>
        <taxon>Blastochloridaceae</taxon>
        <taxon>Blastochloris</taxon>
    </lineage>
</organism>
<evidence type="ECO:0000313" key="1">
    <source>
        <dbReference type="EMBL" id="TKW60506.1"/>
    </source>
</evidence>
<reference evidence="1 2" key="1">
    <citation type="journal article" date="2017" name="Nat. Commun.">
        <title>In situ click chemistry generation of cyclooxygenase-2 inhibitors.</title>
        <authorList>
            <person name="Bhardwaj A."/>
            <person name="Kaur J."/>
            <person name="Wuest M."/>
            <person name="Wuest F."/>
        </authorList>
    </citation>
    <scope>NUCLEOTIDE SEQUENCE [LARGE SCALE GENOMIC DNA]</scope>
    <source>
        <strain evidence="1">S2_018_000_R2_106</strain>
    </source>
</reference>
<dbReference type="EMBL" id="VAFM01000002">
    <property type="protein sequence ID" value="TKW60506.1"/>
    <property type="molecule type" value="Genomic_DNA"/>
</dbReference>
<proteinExistence type="predicted"/>
<gene>
    <name evidence="1" type="ORF">DI628_06275</name>
</gene>
<accession>A0A6N4RBT2</accession>
<evidence type="ECO:0000313" key="2">
    <source>
        <dbReference type="Proteomes" id="UP000320948"/>
    </source>
</evidence>
<dbReference type="AlphaFoldDB" id="A0A6N4RBT2"/>
<dbReference type="Proteomes" id="UP000320948">
    <property type="component" value="Unassembled WGS sequence"/>
</dbReference>
<evidence type="ECO:0008006" key="3">
    <source>
        <dbReference type="Google" id="ProtNLM"/>
    </source>
</evidence>